<accession>A0AAE3YGX7</accession>
<dbReference type="GO" id="GO:0051205">
    <property type="term" value="P:protein insertion into membrane"/>
    <property type="evidence" value="ECO:0007669"/>
    <property type="project" value="TreeGrafter"/>
</dbReference>
<evidence type="ECO:0000256" key="8">
    <source>
        <dbReference type="ARBA" id="ARBA00022989"/>
    </source>
</evidence>
<dbReference type="RefSeq" id="WP_309850591.1">
    <property type="nucleotide sequence ID" value="NZ_BAAAIU010000005.1"/>
</dbReference>
<dbReference type="GO" id="GO:0015031">
    <property type="term" value="P:protein transport"/>
    <property type="evidence" value="ECO:0007669"/>
    <property type="project" value="UniProtKB-KW"/>
</dbReference>
<evidence type="ECO:0000259" key="19">
    <source>
        <dbReference type="Pfam" id="PF02096"/>
    </source>
</evidence>
<dbReference type="Proteomes" id="UP001247307">
    <property type="component" value="Unassembled WGS sequence"/>
</dbReference>
<feature type="transmembrane region" description="Helical" evidence="18">
    <location>
        <begin position="178"/>
        <end position="197"/>
    </location>
</feature>
<comment type="similarity">
    <text evidence="2">Belongs to the OXA1/ALB3/YidC family. Type 1 subfamily.</text>
</comment>
<keyword evidence="21" id="KW-1185">Reference proteome</keyword>
<dbReference type="GO" id="GO:0005886">
    <property type="term" value="C:plasma membrane"/>
    <property type="evidence" value="ECO:0007669"/>
    <property type="project" value="UniProtKB-SubCell"/>
</dbReference>
<dbReference type="EMBL" id="JAVDUI010000001">
    <property type="protein sequence ID" value="MDR6892077.1"/>
    <property type="molecule type" value="Genomic_DNA"/>
</dbReference>
<proteinExistence type="inferred from homology"/>
<dbReference type="AlphaFoldDB" id="A0AAE3YGX7"/>
<comment type="function">
    <text evidence="11">Required for the insertion and/or proper folding and/or complex formation of integral membrane proteins into the membrane. Involved in integration of membrane proteins that insert both dependently and independently of the Sec translocase complex, as well as at least some lipoproteins. Aids folding of multispanning membrane proteins.</text>
</comment>
<evidence type="ECO:0000313" key="20">
    <source>
        <dbReference type="EMBL" id="MDR6892077.1"/>
    </source>
</evidence>
<keyword evidence="6 16" id="KW-0812">Transmembrane</keyword>
<gene>
    <name evidence="20" type="ORF">J2S35_001017</name>
</gene>
<protein>
    <recommendedName>
        <fullName evidence="3">Membrane protein insertase YidC</fullName>
    </recommendedName>
    <alternativeName>
        <fullName evidence="15">Foldase YidC</fullName>
    </alternativeName>
    <alternativeName>
        <fullName evidence="14">Membrane integrase YidC</fullName>
    </alternativeName>
    <alternativeName>
        <fullName evidence="13">Membrane protein YidC</fullName>
    </alternativeName>
</protein>
<keyword evidence="10" id="KW-0143">Chaperone</keyword>
<evidence type="ECO:0000256" key="1">
    <source>
        <dbReference type="ARBA" id="ARBA00004651"/>
    </source>
</evidence>
<feature type="transmembrane region" description="Helical" evidence="18">
    <location>
        <begin position="222"/>
        <end position="246"/>
    </location>
</feature>
<dbReference type="InterPro" id="IPR028055">
    <property type="entry name" value="YidC/Oxa/ALB_C"/>
</dbReference>
<keyword evidence="9 18" id="KW-0472">Membrane</keyword>
<sequence length="322" mass="36452">MDFLNTILWPFKWLVSAILWVFHEAFTAIGMDPANGWTWTLAVIGLVIVIRALLIPVFFYQIKAQRGMQAMQPDILKLQAKYKGKTDQVSRQRMAEEQMALYKEHGTNPFAACLPLLIQMPFFFALFNVLSSVSKSRDAGEGIQMLTADQVRQFDESKIFDAFLSSALLHPQEGDNHLSVIILSILMIAAMIITQFVTQKQIMSKNMTEEALNSPFMRQQQMLLYVLPVVFGIGGINFPIALLIYWTVTNLWTLGQQWYVIRRMPTPGSQAAKDLAARRAAKGLPEKVLLGTPKSRTEAADADVLAPKPVRNQPVRRNRRKK</sequence>
<dbReference type="GO" id="GO:0032977">
    <property type="term" value="F:membrane insertase activity"/>
    <property type="evidence" value="ECO:0007669"/>
    <property type="project" value="InterPro"/>
</dbReference>
<evidence type="ECO:0000256" key="15">
    <source>
        <dbReference type="ARBA" id="ARBA00033342"/>
    </source>
</evidence>
<comment type="subunit">
    <text evidence="12">Interacts with the Sec translocase complex via SecD. Specifically interacts with transmembrane segments of nascent integral membrane proteins during membrane integration.</text>
</comment>
<dbReference type="PANTHER" id="PTHR12428:SF65">
    <property type="entry name" value="CYTOCHROME C OXIDASE ASSEMBLY PROTEIN COX18, MITOCHONDRIAL"/>
    <property type="match status" value="1"/>
</dbReference>
<evidence type="ECO:0000256" key="18">
    <source>
        <dbReference type="SAM" id="Phobius"/>
    </source>
</evidence>
<dbReference type="InterPro" id="IPR047196">
    <property type="entry name" value="YidC_ALB_C"/>
</dbReference>
<evidence type="ECO:0000256" key="12">
    <source>
        <dbReference type="ARBA" id="ARBA00026028"/>
    </source>
</evidence>
<keyword evidence="7" id="KW-0653">Protein transport</keyword>
<evidence type="ECO:0000256" key="7">
    <source>
        <dbReference type="ARBA" id="ARBA00022927"/>
    </source>
</evidence>
<dbReference type="InterPro" id="IPR001708">
    <property type="entry name" value="YidC/ALB3/OXA1/COX18"/>
</dbReference>
<evidence type="ECO:0000256" key="9">
    <source>
        <dbReference type="ARBA" id="ARBA00023136"/>
    </source>
</evidence>
<evidence type="ECO:0000256" key="6">
    <source>
        <dbReference type="ARBA" id="ARBA00022692"/>
    </source>
</evidence>
<evidence type="ECO:0000256" key="3">
    <source>
        <dbReference type="ARBA" id="ARBA00015325"/>
    </source>
</evidence>
<comment type="subcellular location">
    <subcellularLocation>
        <location evidence="1">Cell membrane</location>
        <topology evidence="1">Multi-pass membrane protein</topology>
    </subcellularLocation>
    <subcellularLocation>
        <location evidence="16">Membrane</location>
        <topology evidence="16">Multi-pass membrane protein</topology>
    </subcellularLocation>
</comment>
<feature type="region of interest" description="Disordered" evidence="17">
    <location>
        <begin position="286"/>
        <end position="322"/>
    </location>
</feature>
<dbReference type="NCBIfam" id="NF002350">
    <property type="entry name" value="PRK01315.1"/>
    <property type="match status" value="1"/>
</dbReference>
<evidence type="ECO:0000256" key="14">
    <source>
        <dbReference type="ARBA" id="ARBA00033245"/>
    </source>
</evidence>
<name>A0AAE3YGX7_9MICC</name>
<keyword evidence="5" id="KW-1003">Cell membrane</keyword>
<dbReference type="PANTHER" id="PTHR12428">
    <property type="entry name" value="OXA1"/>
    <property type="match status" value="1"/>
</dbReference>
<evidence type="ECO:0000256" key="17">
    <source>
        <dbReference type="SAM" id="MobiDB-lite"/>
    </source>
</evidence>
<evidence type="ECO:0000256" key="4">
    <source>
        <dbReference type="ARBA" id="ARBA00022448"/>
    </source>
</evidence>
<reference evidence="20" key="1">
    <citation type="submission" date="2023-07" db="EMBL/GenBank/DDBJ databases">
        <title>Sequencing the genomes of 1000 actinobacteria strains.</title>
        <authorList>
            <person name="Klenk H.-P."/>
        </authorList>
    </citation>
    <scope>NUCLEOTIDE SEQUENCE</scope>
    <source>
        <strain evidence="20">DSM 13988</strain>
    </source>
</reference>
<feature type="domain" description="Membrane insertase YidC/Oxa/ALB C-terminal" evidence="19">
    <location>
        <begin position="39"/>
        <end position="261"/>
    </location>
</feature>
<evidence type="ECO:0000256" key="11">
    <source>
        <dbReference type="ARBA" id="ARBA00025034"/>
    </source>
</evidence>
<evidence type="ECO:0000256" key="5">
    <source>
        <dbReference type="ARBA" id="ARBA00022475"/>
    </source>
</evidence>
<feature type="transmembrane region" description="Helical" evidence="18">
    <location>
        <begin position="37"/>
        <end position="60"/>
    </location>
</feature>
<evidence type="ECO:0000313" key="21">
    <source>
        <dbReference type="Proteomes" id="UP001247307"/>
    </source>
</evidence>
<comment type="caution">
    <text evidence="20">The sequence shown here is derived from an EMBL/GenBank/DDBJ whole genome shotgun (WGS) entry which is preliminary data.</text>
</comment>
<evidence type="ECO:0000256" key="16">
    <source>
        <dbReference type="RuleBase" id="RU003945"/>
    </source>
</evidence>
<organism evidence="20 21">
    <name type="scientific">Falsarthrobacter nasiphocae</name>
    <dbReference type="NCBI Taxonomy" id="189863"/>
    <lineage>
        <taxon>Bacteria</taxon>
        <taxon>Bacillati</taxon>
        <taxon>Actinomycetota</taxon>
        <taxon>Actinomycetes</taxon>
        <taxon>Micrococcales</taxon>
        <taxon>Micrococcaceae</taxon>
        <taxon>Falsarthrobacter</taxon>
    </lineage>
</organism>
<dbReference type="CDD" id="cd20070">
    <property type="entry name" value="5TM_YidC_Alb3"/>
    <property type="match status" value="1"/>
</dbReference>
<evidence type="ECO:0000256" key="13">
    <source>
        <dbReference type="ARBA" id="ARBA00031538"/>
    </source>
</evidence>
<keyword evidence="8 18" id="KW-1133">Transmembrane helix</keyword>
<keyword evidence="4" id="KW-0813">Transport</keyword>
<evidence type="ECO:0000256" key="10">
    <source>
        <dbReference type="ARBA" id="ARBA00023186"/>
    </source>
</evidence>
<evidence type="ECO:0000256" key="2">
    <source>
        <dbReference type="ARBA" id="ARBA00010527"/>
    </source>
</evidence>
<dbReference type="NCBIfam" id="TIGR03592">
    <property type="entry name" value="yidC_oxa1_cterm"/>
    <property type="match status" value="1"/>
</dbReference>
<feature type="transmembrane region" description="Helical" evidence="18">
    <location>
        <begin position="109"/>
        <end position="130"/>
    </location>
</feature>
<dbReference type="Pfam" id="PF02096">
    <property type="entry name" value="60KD_IMP"/>
    <property type="match status" value="1"/>
</dbReference>